<evidence type="ECO:0000256" key="4">
    <source>
        <dbReference type="SAM" id="MobiDB-lite"/>
    </source>
</evidence>
<dbReference type="GO" id="GO:0005840">
    <property type="term" value="C:ribosome"/>
    <property type="evidence" value="ECO:0007669"/>
    <property type="project" value="UniProtKB-KW"/>
</dbReference>
<dbReference type="AlphaFoldDB" id="A0A644X4H6"/>
<dbReference type="GO" id="GO:0003735">
    <property type="term" value="F:structural constituent of ribosome"/>
    <property type="evidence" value="ECO:0007669"/>
    <property type="project" value="InterPro"/>
</dbReference>
<organism evidence="5">
    <name type="scientific">bioreactor metagenome</name>
    <dbReference type="NCBI Taxonomy" id="1076179"/>
    <lineage>
        <taxon>unclassified sequences</taxon>
        <taxon>metagenomes</taxon>
        <taxon>ecological metagenomes</taxon>
    </lineage>
</organism>
<evidence type="ECO:0000256" key="1">
    <source>
        <dbReference type="ARBA" id="ARBA00010528"/>
    </source>
</evidence>
<keyword evidence="2 5" id="KW-0689">Ribosomal protein</keyword>
<gene>
    <name evidence="5" type="primary">rplD_17</name>
    <name evidence="5" type="ORF">SDC9_57394</name>
</gene>
<comment type="caution">
    <text evidence="5">The sequence shown here is derived from an EMBL/GenBank/DDBJ whole genome shotgun (WGS) entry which is preliminary data.</text>
</comment>
<sequence>MEVKVYNTNGKESSKTAVLKDEIFAIQPNDHAIYLDVKRIQADKRQGTADSTERSALSGSTRKLFRQKGTGGARRGDIKSPLLHGGARVFGPHPRDYSFKVNKKVQQLARKSALTYKAIDGAIRVVENFDFGAPKTSQMLEILKNFESSEKKSLIVLDESNKNVYLSSRNLKKVKVINASKLNTYDILNAQIVLISEASLPQLDTIFLGEGE</sequence>
<name>A0A644X4H6_9ZZZZ</name>
<comment type="similarity">
    <text evidence="1">Belongs to the universal ribosomal protein uL4 family.</text>
</comment>
<dbReference type="GO" id="GO:0006412">
    <property type="term" value="P:translation"/>
    <property type="evidence" value="ECO:0007669"/>
    <property type="project" value="InterPro"/>
</dbReference>
<dbReference type="Pfam" id="PF00573">
    <property type="entry name" value="Ribosomal_L4"/>
    <property type="match status" value="1"/>
</dbReference>
<keyword evidence="3" id="KW-0687">Ribonucleoprotein</keyword>
<feature type="region of interest" description="Disordered" evidence="4">
    <location>
        <begin position="44"/>
        <end position="78"/>
    </location>
</feature>
<dbReference type="PANTHER" id="PTHR10746:SF6">
    <property type="entry name" value="LARGE RIBOSOMAL SUBUNIT PROTEIN UL4M"/>
    <property type="match status" value="1"/>
</dbReference>
<dbReference type="PANTHER" id="PTHR10746">
    <property type="entry name" value="50S RIBOSOMAL PROTEIN L4"/>
    <property type="match status" value="1"/>
</dbReference>
<proteinExistence type="inferred from homology"/>
<evidence type="ECO:0000256" key="3">
    <source>
        <dbReference type="ARBA" id="ARBA00023274"/>
    </source>
</evidence>
<dbReference type="InterPro" id="IPR013005">
    <property type="entry name" value="Ribosomal_uL4-like"/>
</dbReference>
<dbReference type="Gene3D" id="3.40.1370.10">
    <property type="match status" value="1"/>
</dbReference>
<evidence type="ECO:0000256" key="2">
    <source>
        <dbReference type="ARBA" id="ARBA00022980"/>
    </source>
</evidence>
<dbReference type="EMBL" id="VSSQ01001777">
    <property type="protein sequence ID" value="MPM11056.1"/>
    <property type="molecule type" value="Genomic_DNA"/>
</dbReference>
<dbReference type="InterPro" id="IPR023574">
    <property type="entry name" value="Ribosomal_uL4_dom_sf"/>
</dbReference>
<feature type="compositionally biased region" description="Basic and acidic residues" evidence="4">
    <location>
        <begin position="44"/>
        <end position="53"/>
    </location>
</feature>
<dbReference type="SUPFAM" id="SSF52166">
    <property type="entry name" value="Ribosomal protein L4"/>
    <property type="match status" value="1"/>
</dbReference>
<evidence type="ECO:0000313" key="5">
    <source>
        <dbReference type="EMBL" id="MPM11056.1"/>
    </source>
</evidence>
<reference evidence="5" key="1">
    <citation type="submission" date="2019-08" db="EMBL/GenBank/DDBJ databases">
        <authorList>
            <person name="Kucharzyk K."/>
            <person name="Murdoch R.W."/>
            <person name="Higgins S."/>
            <person name="Loffler F."/>
        </authorList>
    </citation>
    <scope>NUCLEOTIDE SEQUENCE</scope>
</reference>
<dbReference type="NCBIfam" id="TIGR03953">
    <property type="entry name" value="rplD_bact"/>
    <property type="match status" value="1"/>
</dbReference>
<protein>
    <submittedName>
        <fullName evidence="5">50S ribosomal protein L4</fullName>
    </submittedName>
</protein>
<dbReference type="InterPro" id="IPR002136">
    <property type="entry name" value="Ribosomal_uL4"/>
</dbReference>
<dbReference type="GO" id="GO:1990904">
    <property type="term" value="C:ribonucleoprotein complex"/>
    <property type="evidence" value="ECO:0007669"/>
    <property type="project" value="UniProtKB-KW"/>
</dbReference>
<accession>A0A644X4H6</accession>
<dbReference type="HAMAP" id="MF_01328_B">
    <property type="entry name" value="Ribosomal_uL4_B"/>
    <property type="match status" value="1"/>
</dbReference>